<feature type="compositionally biased region" description="Polar residues" evidence="1">
    <location>
        <begin position="15"/>
        <end position="26"/>
    </location>
</feature>
<evidence type="ECO:0000313" key="3">
    <source>
        <dbReference type="EMBL" id="VAW60001.1"/>
    </source>
</evidence>
<protein>
    <submittedName>
        <fullName evidence="3">Thiosulfate sulfurtransferase, rhodanese</fullName>
        <ecNumber evidence="3">2.8.1.1</ecNumber>
    </submittedName>
</protein>
<gene>
    <name evidence="3" type="ORF">MNBD_GAMMA11-2702</name>
</gene>
<evidence type="ECO:0000256" key="1">
    <source>
        <dbReference type="SAM" id="MobiDB-lite"/>
    </source>
</evidence>
<dbReference type="AlphaFoldDB" id="A0A3B0WWX2"/>
<dbReference type="EMBL" id="UOFG01000104">
    <property type="protein sequence ID" value="VAW60001.1"/>
    <property type="molecule type" value="Genomic_DNA"/>
</dbReference>
<organism evidence="3">
    <name type="scientific">hydrothermal vent metagenome</name>
    <dbReference type="NCBI Taxonomy" id="652676"/>
    <lineage>
        <taxon>unclassified sequences</taxon>
        <taxon>metagenomes</taxon>
        <taxon>ecological metagenomes</taxon>
    </lineage>
</organism>
<feature type="region of interest" description="Disordered" evidence="1">
    <location>
        <begin position="1"/>
        <end position="26"/>
    </location>
</feature>
<dbReference type="InterPro" id="IPR001307">
    <property type="entry name" value="Thiosulphate_STrfase_CS"/>
</dbReference>
<dbReference type="Gene3D" id="3.40.250.10">
    <property type="entry name" value="Rhodanese-like domain"/>
    <property type="match status" value="1"/>
</dbReference>
<dbReference type="PROSITE" id="PS00683">
    <property type="entry name" value="RHODANESE_2"/>
    <property type="match status" value="1"/>
</dbReference>
<name>A0A3B0WWX2_9ZZZZ</name>
<feature type="domain" description="Rhodanese" evidence="2">
    <location>
        <begin position="1"/>
        <end position="25"/>
    </location>
</feature>
<dbReference type="InterPro" id="IPR036873">
    <property type="entry name" value="Rhodanese-like_dom_sf"/>
</dbReference>
<dbReference type="InterPro" id="IPR001763">
    <property type="entry name" value="Rhodanese-like_dom"/>
</dbReference>
<dbReference type="PROSITE" id="PS50206">
    <property type="entry name" value="RHODANESE_3"/>
    <property type="match status" value="1"/>
</dbReference>
<reference evidence="3" key="1">
    <citation type="submission" date="2018-06" db="EMBL/GenBank/DDBJ databases">
        <authorList>
            <person name="Zhirakovskaya E."/>
        </authorList>
    </citation>
    <scope>NUCLEOTIDE SEQUENCE</scope>
</reference>
<dbReference type="GO" id="GO:0004792">
    <property type="term" value="F:thiosulfate-cyanide sulfurtransferase activity"/>
    <property type="evidence" value="ECO:0007669"/>
    <property type="project" value="UniProtKB-EC"/>
</dbReference>
<keyword evidence="3" id="KW-0808">Transferase</keyword>
<sequence length="26" mass="3001">MGYEKVRGYPGSWSEWGNRTDTPVEV</sequence>
<dbReference type="SUPFAM" id="SSF52821">
    <property type="entry name" value="Rhodanese/Cell cycle control phosphatase"/>
    <property type="match status" value="1"/>
</dbReference>
<proteinExistence type="predicted"/>
<accession>A0A3B0WWX2</accession>
<dbReference type="EC" id="2.8.1.1" evidence="3"/>
<evidence type="ECO:0000259" key="2">
    <source>
        <dbReference type="PROSITE" id="PS50206"/>
    </source>
</evidence>